<reference evidence="1" key="1">
    <citation type="journal article" date="2014" name="Front. Microbiol.">
        <title>High frequency of phylogenetically diverse reductive dehalogenase-homologous genes in deep subseafloor sedimentary metagenomes.</title>
        <authorList>
            <person name="Kawai M."/>
            <person name="Futagami T."/>
            <person name="Toyoda A."/>
            <person name="Takaki Y."/>
            <person name="Nishi S."/>
            <person name="Hori S."/>
            <person name="Arai W."/>
            <person name="Tsubouchi T."/>
            <person name="Morono Y."/>
            <person name="Uchiyama I."/>
            <person name="Ito T."/>
            <person name="Fujiyama A."/>
            <person name="Inagaki F."/>
            <person name="Takami H."/>
        </authorList>
    </citation>
    <scope>NUCLEOTIDE SEQUENCE</scope>
    <source>
        <strain evidence="1">Expedition CK06-06</strain>
    </source>
</reference>
<protein>
    <submittedName>
        <fullName evidence="1">Uncharacterized protein</fullName>
    </submittedName>
</protein>
<dbReference type="EMBL" id="BARU01045064">
    <property type="protein sequence ID" value="GAH84219.1"/>
    <property type="molecule type" value="Genomic_DNA"/>
</dbReference>
<accession>X1K1Q7</accession>
<sequence>DIQSKVETRYFSKESNPIHLPRPQLMVLNLLLKEEYFIPTSKSAVSVMYGKDYPEPDYSNDEKIKSIDRNRLLSEEEFLSQYPLRVIDKPSKYISESLRTLVWHVSPIVPRVLHILGISTKEAWSINRS</sequence>
<evidence type="ECO:0000313" key="1">
    <source>
        <dbReference type="EMBL" id="GAH84219.1"/>
    </source>
</evidence>
<comment type="caution">
    <text evidence="1">The sequence shown here is derived from an EMBL/GenBank/DDBJ whole genome shotgun (WGS) entry which is preliminary data.</text>
</comment>
<feature type="non-terminal residue" evidence="1">
    <location>
        <position position="1"/>
    </location>
</feature>
<dbReference type="AlphaFoldDB" id="X1K1Q7"/>
<gene>
    <name evidence="1" type="ORF">S03H2_68523</name>
</gene>
<name>X1K1Q7_9ZZZZ</name>
<proteinExistence type="predicted"/>
<organism evidence="1">
    <name type="scientific">marine sediment metagenome</name>
    <dbReference type="NCBI Taxonomy" id="412755"/>
    <lineage>
        <taxon>unclassified sequences</taxon>
        <taxon>metagenomes</taxon>
        <taxon>ecological metagenomes</taxon>
    </lineage>
</organism>